<dbReference type="CDD" id="cd00093">
    <property type="entry name" value="HTH_XRE"/>
    <property type="match status" value="1"/>
</dbReference>
<evidence type="ECO:0000313" key="6">
    <source>
        <dbReference type="EMBL" id="MDC7694277.1"/>
    </source>
</evidence>
<evidence type="ECO:0000256" key="4">
    <source>
        <dbReference type="ARBA" id="ARBA00023163"/>
    </source>
</evidence>
<protein>
    <submittedName>
        <fullName evidence="6">Helix-turn-helix domain-containing protein</fullName>
    </submittedName>
</protein>
<comment type="similarity">
    <text evidence="1">Belongs to the ner transcriptional regulatory family.</text>
</comment>
<sequence length="78" mass="8375">MDHHEWIKGALRLRGSSFADVARRTGVTAAAVYYVSKGKSRSSRVETAIAEIIGYSPAEIWGYAPLAPSNNGGAMPPR</sequence>
<accession>A0ABT5IDK7</accession>
<dbReference type="InterPro" id="IPR038722">
    <property type="entry name" value="Ner_HTH_dom"/>
</dbReference>
<evidence type="ECO:0000256" key="2">
    <source>
        <dbReference type="ARBA" id="ARBA00023015"/>
    </source>
</evidence>
<feature type="domain" description="Ner winged helix-turn-helix DNA-binding" evidence="5">
    <location>
        <begin position="3"/>
        <end position="61"/>
    </location>
</feature>
<dbReference type="SUPFAM" id="SSF47413">
    <property type="entry name" value="lambda repressor-like DNA-binding domains"/>
    <property type="match status" value="1"/>
</dbReference>
<dbReference type="Gene3D" id="1.10.260.40">
    <property type="entry name" value="lambda repressor-like DNA-binding domains"/>
    <property type="match status" value="1"/>
</dbReference>
<dbReference type="Pfam" id="PF13693">
    <property type="entry name" value="HTH_35"/>
    <property type="match status" value="1"/>
</dbReference>
<evidence type="ECO:0000313" key="7">
    <source>
        <dbReference type="Proteomes" id="UP001216595"/>
    </source>
</evidence>
<evidence type="ECO:0000256" key="1">
    <source>
        <dbReference type="ARBA" id="ARBA00006157"/>
    </source>
</evidence>
<dbReference type="InterPro" id="IPR010982">
    <property type="entry name" value="Lambda_DNA-bd_dom_sf"/>
</dbReference>
<keyword evidence="3" id="KW-0238">DNA-binding</keyword>
<dbReference type="InterPro" id="IPR001387">
    <property type="entry name" value="Cro/C1-type_HTH"/>
</dbReference>
<organism evidence="6 7">
    <name type="scientific">Asticcacaulis currens</name>
    <dbReference type="NCBI Taxonomy" id="2984210"/>
    <lineage>
        <taxon>Bacteria</taxon>
        <taxon>Pseudomonadati</taxon>
        <taxon>Pseudomonadota</taxon>
        <taxon>Alphaproteobacteria</taxon>
        <taxon>Caulobacterales</taxon>
        <taxon>Caulobacteraceae</taxon>
        <taxon>Asticcacaulis</taxon>
    </lineage>
</organism>
<dbReference type="RefSeq" id="WP_272740993.1">
    <property type="nucleotide sequence ID" value="NZ_JAQQKW010000004.1"/>
</dbReference>
<reference evidence="6 7" key="1">
    <citation type="submission" date="2023-01" db="EMBL/GenBank/DDBJ databases">
        <title>Novel species of the genus Asticcacaulis isolated from rivers.</title>
        <authorList>
            <person name="Lu H."/>
        </authorList>
    </citation>
    <scope>NUCLEOTIDE SEQUENCE [LARGE SCALE GENOMIC DNA]</scope>
    <source>
        <strain evidence="6 7">DXS10W</strain>
    </source>
</reference>
<evidence type="ECO:0000259" key="5">
    <source>
        <dbReference type="Pfam" id="PF13693"/>
    </source>
</evidence>
<keyword evidence="7" id="KW-1185">Reference proteome</keyword>
<comment type="caution">
    <text evidence="6">The sequence shown here is derived from an EMBL/GenBank/DDBJ whole genome shotgun (WGS) entry which is preliminary data.</text>
</comment>
<gene>
    <name evidence="6" type="ORF">PQU94_08290</name>
</gene>
<keyword evidence="2" id="KW-0805">Transcription regulation</keyword>
<evidence type="ECO:0000256" key="3">
    <source>
        <dbReference type="ARBA" id="ARBA00023125"/>
    </source>
</evidence>
<dbReference type="Proteomes" id="UP001216595">
    <property type="component" value="Unassembled WGS sequence"/>
</dbReference>
<dbReference type="EMBL" id="JAQQKW010000004">
    <property type="protein sequence ID" value="MDC7694277.1"/>
    <property type="molecule type" value="Genomic_DNA"/>
</dbReference>
<proteinExistence type="inferred from homology"/>
<name>A0ABT5IDK7_9CAUL</name>
<keyword evidence="4" id="KW-0804">Transcription</keyword>